<dbReference type="OrthoDB" id="9055647at2"/>
<dbReference type="PANTHER" id="PTHR30472">
    <property type="entry name" value="FERRIC ENTEROBACTIN TRANSPORT SYSTEM PERMEASE PROTEIN"/>
    <property type="match status" value="1"/>
</dbReference>
<reference evidence="9 10" key="1">
    <citation type="submission" date="2018-02" db="EMBL/GenBank/DDBJ databases">
        <title>novel marine gammaproteobacteria from coastal saline agro ecosystem.</title>
        <authorList>
            <person name="Krishnan R."/>
            <person name="Ramesh Kumar N."/>
        </authorList>
    </citation>
    <scope>NUCLEOTIDE SEQUENCE [LARGE SCALE GENOMIC DNA]</scope>
    <source>
        <strain evidence="9 10">228</strain>
    </source>
</reference>
<keyword evidence="3" id="KW-0813">Transport</keyword>
<dbReference type="GO" id="GO:0022857">
    <property type="term" value="F:transmembrane transporter activity"/>
    <property type="evidence" value="ECO:0007669"/>
    <property type="project" value="InterPro"/>
</dbReference>
<evidence type="ECO:0000256" key="2">
    <source>
        <dbReference type="ARBA" id="ARBA00007935"/>
    </source>
</evidence>
<dbReference type="GO" id="GO:0033214">
    <property type="term" value="P:siderophore-iron import into cell"/>
    <property type="evidence" value="ECO:0007669"/>
    <property type="project" value="TreeGrafter"/>
</dbReference>
<dbReference type="SUPFAM" id="SSF81345">
    <property type="entry name" value="ABC transporter involved in vitamin B12 uptake, BtuC"/>
    <property type="match status" value="1"/>
</dbReference>
<protein>
    <submittedName>
        <fullName evidence="9">ABC transporter permease</fullName>
    </submittedName>
</protein>
<evidence type="ECO:0000256" key="3">
    <source>
        <dbReference type="ARBA" id="ARBA00022448"/>
    </source>
</evidence>
<feature type="transmembrane region" description="Helical" evidence="8">
    <location>
        <begin position="247"/>
        <end position="275"/>
    </location>
</feature>
<dbReference type="InterPro" id="IPR000522">
    <property type="entry name" value="ABC_transptr_permease_BtuC"/>
</dbReference>
<dbReference type="FunFam" id="1.10.3470.10:FF:000001">
    <property type="entry name" value="Vitamin B12 ABC transporter permease BtuC"/>
    <property type="match status" value="1"/>
</dbReference>
<evidence type="ECO:0000313" key="9">
    <source>
        <dbReference type="EMBL" id="PPC74041.1"/>
    </source>
</evidence>
<dbReference type="AlphaFoldDB" id="A0A2S5KGV7"/>
<evidence type="ECO:0000256" key="8">
    <source>
        <dbReference type="SAM" id="Phobius"/>
    </source>
</evidence>
<feature type="transmembrane region" description="Helical" evidence="8">
    <location>
        <begin position="99"/>
        <end position="118"/>
    </location>
</feature>
<sequence length="340" mass="35320">MSVTSLVSARRQRSLLTFCSAWLALLAVTVIASLLIGAGQVSPARALAVLTGSQDHDARFVVYELRGQRTLLAIIVGMALGAAGTLLQSATRNPLAEPGLLGVSAGASFAVVLAISLGASAATVHFSVAIIGAMVGCLLVLLVTQVRYVGDDPVRLVLAGAAFSAMLGAITTLMLLFDQRSADEIRFWVIGTLAGRSSAALWWSAPGILLALVLMTLLVRPLAALALGEHIATGLGHHPRLTRLLTLLIVAVLVGIATAVAGPIAFIGLIVPFVARAQVGSDIRRTLWLSLLIGPSLLLLADVLSRLAVKPYELPIGVITAMIGAPVLVAVVRSRRLPTL</sequence>
<evidence type="ECO:0000313" key="10">
    <source>
        <dbReference type="Proteomes" id="UP000238196"/>
    </source>
</evidence>
<proteinExistence type="inferred from homology"/>
<feature type="transmembrane region" description="Helical" evidence="8">
    <location>
        <begin position="208"/>
        <end position="227"/>
    </location>
</feature>
<keyword evidence="4" id="KW-1003">Cell membrane</keyword>
<comment type="similarity">
    <text evidence="2">Belongs to the binding-protein-dependent transport system permease family. FecCD subfamily.</text>
</comment>
<keyword evidence="7 8" id="KW-0472">Membrane</keyword>
<dbReference type="Gene3D" id="1.10.3470.10">
    <property type="entry name" value="ABC transporter involved in vitamin B12 uptake, BtuC"/>
    <property type="match status" value="1"/>
</dbReference>
<feature type="transmembrane region" description="Helical" evidence="8">
    <location>
        <begin position="70"/>
        <end position="87"/>
    </location>
</feature>
<keyword evidence="5 8" id="KW-0812">Transmembrane</keyword>
<evidence type="ECO:0000256" key="7">
    <source>
        <dbReference type="ARBA" id="ARBA00023136"/>
    </source>
</evidence>
<evidence type="ECO:0000256" key="1">
    <source>
        <dbReference type="ARBA" id="ARBA00004651"/>
    </source>
</evidence>
<keyword evidence="6 8" id="KW-1133">Transmembrane helix</keyword>
<evidence type="ECO:0000256" key="5">
    <source>
        <dbReference type="ARBA" id="ARBA00022692"/>
    </source>
</evidence>
<dbReference type="InterPro" id="IPR037294">
    <property type="entry name" value="ABC_BtuC-like"/>
</dbReference>
<feature type="transmembrane region" description="Helical" evidence="8">
    <location>
        <begin position="287"/>
        <end position="308"/>
    </location>
</feature>
<accession>A0A2S5KGV7</accession>
<feature type="transmembrane region" description="Helical" evidence="8">
    <location>
        <begin position="156"/>
        <end position="179"/>
    </location>
</feature>
<feature type="transmembrane region" description="Helical" evidence="8">
    <location>
        <begin position="124"/>
        <end position="144"/>
    </location>
</feature>
<dbReference type="EMBL" id="PRLP01000169">
    <property type="protein sequence ID" value="PPC74041.1"/>
    <property type="molecule type" value="Genomic_DNA"/>
</dbReference>
<feature type="transmembrane region" description="Helical" evidence="8">
    <location>
        <begin position="314"/>
        <end position="332"/>
    </location>
</feature>
<dbReference type="Pfam" id="PF01032">
    <property type="entry name" value="FecCD"/>
    <property type="match status" value="1"/>
</dbReference>
<gene>
    <name evidence="9" type="ORF">C4K68_28435</name>
</gene>
<dbReference type="CDD" id="cd06550">
    <property type="entry name" value="TM_ABC_iron-siderophores_like"/>
    <property type="match status" value="1"/>
</dbReference>
<dbReference type="PANTHER" id="PTHR30472:SF1">
    <property type="entry name" value="FE(3+) DICITRATE TRANSPORT SYSTEM PERMEASE PROTEIN FECC-RELATED"/>
    <property type="match status" value="1"/>
</dbReference>
<organism evidence="9 10">
    <name type="scientific">Proteobacteria bacterium 228</name>
    <dbReference type="NCBI Taxonomy" id="2083153"/>
    <lineage>
        <taxon>Bacteria</taxon>
        <taxon>Pseudomonadati</taxon>
        <taxon>Pseudomonadota</taxon>
    </lineage>
</organism>
<dbReference type="Proteomes" id="UP000238196">
    <property type="component" value="Unassembled WGS sequence"/>
</dbReference>
<evidence type="ECO:0000256" key="6">
    <source>
        <dbReference type="ARBA" id="ARBA00022989"/>
    </source>
</evidence>
<comment type="caution">
    <text evidence="9">The sequence shown here is derived from an EMBL/GenBank/DDBJ whole genome shotgun (WGS) entry which is preliminary data.</text>
</comment>
<evidence type="ECO:0000256" key="4">
    <source>
        <dbReference type="ARBA" id="ARBA00022475"/>
    </source>
</evidence>
<dbReference type="GO" id="GO:0005886">
    <property type="term" value="C:plasma membrane"/>
    <property type="evidence" value="ECO:0007669"/>
    <property type="project" value="UniProtKB-SubCell"/>
</dbReference>
<name>A0A2S5KGV7_9PROT</name>
<comment type="subcellular location">
    <subcellularLocation>
        <location evidence="1">Cell membrane</location>
        <topology evidence="1">Multi-pass membrane protein</topology>
    </subcellularLocation>
</comment>